<dbReference type="InterPro" id="IPR001087">
    <property type="entry name" value="GDSL"/>
</dbReference>
<dbReference type="PANTHER" id="PTHR15010">
    <property type="entry name" value="ACYLOXYACYL HYDROLASE"/>
    <property type="match status" value="1"/>
</dbReference>
<dbReference type="Gene3D" id="3.40.50.1110">
    <property type="entry name" value="SGNH hydrolase"/>
    <property type="match status" value="1"/>
</dbReference>
<dbReference type="PRINTS" id="PR01797">
    <property type="entry name" value="SAPOSIN"/>
</dbReference>
<dbReference type="SUPFAM" id="SSF52266">
    <property type="entry name" value="SGNH hydrolase"/>
    <property type="match status" value="1"/>
</dbReference>
<proteinExistence type="predicted"/>
<keyword evidence="4" id="KW-0732">Signal</keyword>
<dbReference type="InterPro" id="IPR011001">
    <property type="entry name" value="Saposin-like"/>
</dbReference>
<sequence length="588" mass="65292">MACRLMTFSALCVLLGFLVAPSATEKAGIRTSVSKGINGGVSCAVCSVVVALVEQTSEFHNESVATAMARLCSYLPEPDKYQKFCKQFVDAIGPVLIKLLAEDASPDRACHALGICTTDPGRQPCVSIPEPSLLADFEERVKRGREIVIRHDRHGIFQAGINICDLPGIKEICKLIDNIFDNHVPALDEDHDSFSTYPTLRGSAWRGKDCDDSNPQRHPGAVPVDDDASSDSNCNGIYGTDPKTKVAYEKELCAGTEPRGVAVLGDSISAHFHLPENWFDATQISAAAFKHLDFIVENEIDWPEMSSATGLGFNNWTEVIQGPVDSVYMRLRERNRCNHKDYQNIAVNGARSGSMDSGIMESLARNQETDRPMVVIYALVGNDVCNGHVDDTFAHMTTPQQMRANVLRTLEYLDTRLPKNSTVFLVGLADGRVLYDSLSHRIHPIGRFWNRFTYSQFYDYFNCLQVTPCCGWMNSNSTVRNMTTQRAIELSAQLQDVAAKNQTYYNHFNVHYMANPINKAIEVWNAKGGQTWQLLEPVDGFHSNQYGQALTAQIIWEVAEKLVPGVFGPTNPNNQRIAQLFGDQGAYF</sequence>
<dbReference type="Proteomes" id="UP001374579">
    <property type="component" value="Unassembled WGS sequence"/>
</dbReference>
<evidence type="ECO:0000313" key="6">
    <source>
        <dbReference type="EMBL" id="KAK7113998.1"/>
    </source>
</evidence>
<dbReference type="Pfam" id="PF20825">
    <property type="entry name" value="Saposin"/>
    <property type="match status" value="1"/>
</dbReference>
<feature type="chain" id="PRO_5042997557" description="Saposin B-type domain-containing protein" evidence="4">
    <location>
        <begin position="25"/>
        <end position="588"/>
    </location>
</feature>
<evidence type="ECO:0000313" key="7">
    <source>
        <dbReference type="Proteomes" id="UP001374579"/>
    </source>
</evidence>
<evidence type="ECO:0000256" key="4">
    <source>
        <dbReference type="SAM" id="SignalP"/>
    </source>
</evidence>
<dbReference type="InterPro" id="IPR036514">
    <property type="entry name" value="SGNH_hydro_sf"/>
</dbReference>
<dbReference type="Pfam" id="PF00657">
    <property type="entry name" value="Lipase_GDSL"/>
    <property type="match status" value="1"/>
</dbReference>
<dbReference type="AlphaFoldDB" id="A0AAN9BZ46"/>
<name>A0AAN9BZ46_9CAEN</name>
<feature type="signal peptide" evidence="4">
    <location>
        <begin position="1"/>
        <end position="24"/>
    </location>
</feature>
<evidence type="ECO:0000256" key="3">
    <source>
        <dbReference type="SAM" id="MobiDB-lite"/>
    </source>
</evidence>
<comment type="caution">
    <text evidence="6">The sequence shown here is derived from an EMBL/GenBank/DDBJ whole genome shotgun (WGS) entry which is preliminary data.</text>
</comment>
<gene>
    <name evidence="6" type="ORF">V1264_000135</name>
</gene>
<dbReference type="InterPro" id="IPR008373">
    <property type="entry name" value="Saposin"/>
</dbReference>
<dbReference type="GO" id="GO:0005509">
    <property type="term" value="F:calcium ion binding"/>
    <property type="evidence" value="ECO:0007669"/>
    <property type="project" value="TreeGrafter"/>
</dbReference>
<dbReference type="GO" id="GO:0005764">
    <property type="term" value="C:lysosome"/>
    <property type="evidence" value="ECO:0007669"/>
    <property type="project" value="InterPro"/>
</dbReference>
<evidence type="ECO:0000259" key="5">
    <source>
        <dbReference type="PROSITE" id="PS50015"/>
    </source>
</evidence>
<dbReference type="InterPro" id="IPR048593">
    <property type="entry name" value="AOAH_Saposin_N"/>
</dbReference>
<reference evidence="6 7" key="1">
    <citation type="submission" date="2024-02" db="EMBL/GenBank/DDBJ databases">
        <title>Chromosome-scale genome assembly of the rough periwinkle Littorina saxatilis.</title>
        <authorList>
            <person name="De Jode A."/>
            <person name="Faria R."/>
            <person name="Formenti G."/>
            <person name="Sims Y."/>
            <person name="Smith T.P."/>
            <person name="Tracey A."/>
            <person name="Wood J.M.D."/>
            <person name="Zagrodzka Z.B."/>
            <person name="Johannesson K."/>
            <person name="Butlin R.K."/>
            <person name="Leder E.H."/>
        </authorList>
    </citation>
    <scope>NUCLEOTIDE SEQUENCE [LARGE SCALE GENOMIC DNA]</scope>
    <source>
        <strain evidence="6">Snail1</strain>
        <tissue evidence="6">Muscle</tissue>
    </source>
</reference>
<keyword evidence="7" id="KW-1185">Reference proteome</keyword>
<dbReference type="PROSITE" id="PS50015">
    <property type="entry name" value="SAP_B"/>
    <property type="match status" value="1"/>
</dbReference>
<evidence type="ECO:0000256" key="1">
    <source>
        <dbReference type="ARBA" id="ARBA00023157"/>
    </source>
</evidence>
<keyword evidence="1" id="KW-1015">Disulfide bond</keyword>
<organism evidence="6 7">
    <name type="scientific">Littorina saxatilis</name>
    <dbReference type="NCBI Taxonomy" id="31220"/>
    <lineage>
        <taxon>Eukaryota</taxon>
        <taxon>Metazoa</taxon>
        <taxon>Spiralia</taxon>
        <taxon>Lophotrochozoa</taxon>
        <taxon>Mollusca</taxon>
        <taxon>Gastropoda</taxon>
        <taxon>Caenogastropoda</taxon>
        <taxon>Littorinimorpha</taxon>
        <taxon>Littorinoidea</taxon>
        <taxon>Littorinidae</taxon>
        <taxon>Littorina</taxon>
    </lineage>
</organism>
<protein>
    <recommendedName>
        <fullName evidence="5">Saposin B-type domain-containing protein</fullName>
    </recommendedName>
</protein>
<dbReference type="SMART" id="SM00741">
    <property type="entry name" value="SapB"/>
    <property type="match status" value="1"/>
</dbReference>
<dbReference type="GO" id="GO:0009104">
    <property type="term" value="P:lipopolysaccharide catabolic process"/>
    <property type="evidence" value="ECO:0007669"/>
    <property type="project" value="TreeGrafter"/>
</dbReference>
<dbReference type="GO" id="GO:0006665">
    <property type="term" value="P:sphingolipid metabolic process"/>
    <property type="evidence" value="ECO:0007669"/>
    <property type="project" value="InterPro"/>
</dbReference>
<dbReference type="Gene3D" id="1.10.225.10">
    <property type="entry name" value="Saposin-like"/>
    <property type="match status" value="1"/>
</dbReference>
<keyword evidence="2" id="KW-0325">Glycoprotein</keyword>
<accession>A0AAN9BZ46</accession>
<dbReference type="GO" id="GO:0016020">
    <property type="term" value="C:membrane"/>
    <property type="evidence" value="ECO:0007669"/>
    <property type="project" value="GOC"/>
</dbReference>
<dbReference type="GO" id="GO:0050528">
    <property type="term" value="F:acyloxyacyl hydrolase activity"/>
    <property type="evidence" value="ECO:0007669"/>
    <property type="project" value="InterPro"/>
</dbReference>
<feature type="compositionally biased region" description="Basic and acidic residues" evidence="3">
    <location>
        <begin position="206"/>
        <end position="215"/>
    </location>
</feature>
<evidence type="ECO:0000256" key="2">
    <source>
        <dbReference type="ARBA" id="ARBA00023180"/>
    </source>
</evidence>
<dbReference type="InterPro" id="IPR008139">
    <property type="entry name" value="SaposinB_dom"/>
</dbReference>
<feature type="region of interest" description="Disordered" evidence="3">
    <location>
        <begin position="206"/>
        <end position="233"/>
    </location>
</feature>
<dbReference type="PANTHER" id="PTHR15010:SF0">
    <property type="entry name" value="ACYLOXYACYL HYDROLASE"/>
    <property type="match status" value="1"/>
</dbReference>
<dbReference type="SUPFAM" id="SSF47862">
    <property type="entry name" value="Saposin"/>
    <property type="match status" value="1"/>
</dbReference>
<feature type="domain" description="Saposin B-type" evidence="5">
    <location>
        <begin position="39"/>
        <end position="120"/>
    </location>
</feature>
<dbReference type="EMBL" id="JBAMIC010000001">
    <property type="protein sequence ID" value="KAK7113998.1"/>
    <property type="molecule type" value="Genomic_DNA"/>
</dbReference>
<dbReference type="InterPro" id="IPR039676">
    <property type="entry name" value="AOAH"/>
</dbReference>